<organism evidence="3 4">
    <name type="scientific">Roseateles puraquae</name>
    <dbReference type="NCBI Taxonomy" id="431059"/>
    <lineage>
        <taxon>Bacteria</taxon>
        <taxon>Pseudomonadati</taxon>
        <taxon>Pseudomonadota</taxon>
        <taxon>Betaproteobacteria</taxon>
        <taxon>Burkholderiales</taxon>
        <taxon>Sphaerotilaceae</taxon>
        <taxon>Roseateles</taxon>
    </lineage>
</organism>
<dbReference type="GO" id="GO:0016787">
    <property type="term" value="F:hydrolase activity"/>
    <property type="evidence" value="ECO:0007669"/>
    <property type="project" value="UniProtKB-KW"/>
</dbReference>
<accession>A0A254N3P5</accession>
<keyword evidence="1" id="KW-0732">Signal</keyword>
<evidence type="ECO:0000313" key="3">
    <source>
        <dbReference type="EMBL" id="OWR02735.1"/>
    </source>
</evidence>
<dbReference type="PANTHER" id="PTHR43283">
    <property type="entry name" value="BETA-LACTAMASE-RELATED"/>
    <property type="match status" value="1"/>
</dbReference>
<dbReference type="OrthoDB" id="8582986at2"/>
<feature type="chain" id="PRO_5013123775" evidence="1">
    <location>
        <begin position="36"/>
        <end position="416"/>
    </location>
</feature>
<dbReference type="InterPro" id="IPR050789">
    <property type="entry name" value="Diverse_Enzym_Activities"/>
</dbReference>
<name>A0A254N3P5_9BURK</name>
<dbReference type="AlphaFoldDB" id="A0A254N3P5"/>
<comment type="caution">
    <text evidence="3">The sequence shown here is derived from an EMBL/GenBank/DDBJ whole genome shotgun (WGS) entry which is preliminary data.</text>
</comment>
<dbReference type="SUPFAM" id="SSF56601">
    <property type="entry name" value="beta-lactamase/transpeptidase-like"/>
    <property type="match status" value="1"/>
</dbReference>
<feature type="domain" description="Beta-lactamase-related" evidence="2">
    <location>
        <begin position="112"/>
        <end position="402"/>
    </location>
</feature>
<dbReference type="InterPro" id="IPR001466">
    <property type="entry name" value="Beta-lactam-related"/>
</dbReference>
<dbReference type="RefSeq" id="WP_088484625.1">
    <property type="nucleotide sequence ID" value="NZ_NISI01000007.1"/>
</dbReference>
<dbReference type="Pfam" id="PF00144">
    <property type="entry name" value="Beta-lactamase"/>
    <property type="match status" value="1"/>
</dbReference>
<evidence type="ECO:0000256" key="1">
    <source>
        <dbReference type="SAM" id="SignalP"/>
    </source>
</evidence>
<proteinExistence type="predicted"/>
<evidence type="ECO:0000259" key="2">
    <source>
        <dbReference type="Pfam" id="PF00144"/>
    </source>
</evidence>
<dbReference type="InterPro" id="IPR012338">
    <property type="entry name" value="Beta-lactam/transpept-like"/>
</dbReference>
<dbReference type="Proteomes" id="UP000197446">
    <property type="component" value="Unassembled WGS sequence"/>
</dbReference>
<dbReference type="EMBL" id="NISI01000007">
    <property type="protein sequence ID" value="OWR02735.1"/>
    <property type="molecule type" value="Genomic_DNA"/>
</dbReference>
<dbReference type="PANTHER" id="PTHR43283:SF14">
    <property type="entry name" value="BLL8153 PROTEIN"/>
    <property type="match status" value="1"/>
</dbReference>
<evidence type="ECO:0000313" key="4">
    <source>
        <dbReference type="Proteomes" id="UP000197446"/>
    </source>
</evidence>
<dbReference type="Gene3D" id="3.40.710.10">
    <property type="entry name" value="DD-peptidase/beta-lactamase superfamily"/>
    <property type="match status" value="1"/>
</dbReference>
<keyword evidence="3" id="KW-0378">Hydrolase</keyword>
<gene>
    <name evidence="3" type="ORF">CDO81_18065</name>
</gene>
<keyword evidence="4" id="KW-1185">Reference proteome</keyword>
<feature type="signal peptide" evidence="1">
    <location>
        <begin position="1"/>
        <end position="35"/>
    </location>
</feature>
<reference evidence="3 4" key="1">
    <citation type="journal article" date="2007" name="Int. J. Syst. Evol. Microbiol.">
        <title>Description of Pelomonas aquatica sp. nov. and Pelomonas puraquae sp. nov., isolated from industrial and haemodialysis water.</title>
        <authorList>
            <person name="Gomila M."/>
            <person name="Bowien B."/>
            <person name="Falsen E."/>
            <person name="Moore E.R."/>
            <person name="Lalucat J."/>
        </authorList>
    </citation>
    <scope>NUCLEOTIDE SEQUENCE [LARGE SCALE GENOMIC DNA]</scope>
    <source>
        <strain evidence="3 4">CCUG 52769</strain>
    </source>
</reference>
<protein>
    <submittedName>
        <fullName evidence="3">Serine hydrolase</fullName>
    </submittedName>
</protein>
<sequence>MRSPHLSTFLQHSHRHARWLTSLALLGALAQPVLAAEPAAPAPAASGPAKPGGVLFWSFEQQKAGYPHMEDLFPARRVAKGATVSPLPVAAEPLSLTFHVGGQTWTVDDYLQRNRAAGLLVLKDGQVVLERYGLGQTPQSRWTSFSVAKSFSSTLVGAAVRDGRIRSLDDPITAYLPGLKGSAYEGVSVRQVLNMTSGVRWNEDYGDPNSDVARFGAEPSVNGADPVVAYMARLPREAEPGTKWVYKTGETNLVGSLVRAVTGQTLSAYLSEKVWQPLGMEGDAYWMVDAGGGEIAGCCLSATLRDYGRFAQFFMRGARLPNGQSLVPDDWVAQATTTTREAVAGLQGRGGYGLQWWTTNGRAYRASGIFGQGMWIDPELQLVVVTQSAWPGATDARSAQVRQALIDAITAHYRKP</sequence>